<proteinExistence type="predicted"/>
<comment type="caution">
    <text evidence="1">The sequence shown here is derived from an EMBL/GenBank/DDBJ whole genome shotgun (WGS) entry which is preliminary data.</text>
</comment>
<name>A0A645B7V3_9ZZZZ</name>
<sequence length="122" mass="14049">MANEYYLTRGALLYAVPVPDIRQATKEFDGGLKNWDVMPRNTEEADNIFTKYKVQRNLDINMMDGKTEFTYVPSSLRKTDYPYDVPYGTVEADFIVNKQPSKVTLLPYGSTTLRKTTFSEDK</sequence>
<protein>
    <submittedName>
        <fullName evidence="1">Uncharacterized protein</fullName>
    </submittedName>
</protein>
<dbReference type="AlphaFoldDB" id="A0A645B7V3"/>
<accession>A0A645B7V3</accession>
<reference evidence="1" key="1">
    <citation type="submission" date="2019-08" db="EMBL/GenBank/DDBJ databases">
        <authorList>
            <person name="Kucharzyk K."/>
            <person name="Murdoch R.W."/>
            <person name="Higgins S."/>
            <person name="Loffler F."/>
        </authorList>
    </citation>
    <scope>NUCLEOTIDE SEQUENCE</scope>
</reference>
<dbReference type="EMBL" id="VSSQ01018397">
    <property type="protein sequence ID" value="MPM61540.1"/>
    <property type="molecule type" value="Genomic_DNA"/>
</dbReference>
<gene>
    <name evidence="1" type="ORF">SDC9_108400</name>
</gene>
<evidence type="ECO:0000313" key="1">
    <source>
        <dbReference type="EMBL" id="MPM61540.1"/>
    </source>
</evidence>
<organism evidence="1">
    <name type="scientific">bioreactor metagenome</name>
    <dbReference type="NCBI Taxonomy" id="1076179"/>
    <lineage>
        <taxon>unclassified sequences</taxon>
        <taxon>metagenomes</taxon>
        <taxon>ecological metagenomes</taxon>
    </lineage>
</organism>